<dbReference type="EMBL" id="ACYG01000024">
    <property type="protein sequence ID" value="EEV17775.1"/>
    <property type="molecule type" value="Genomic_DNA"/>
</dbReference>
<dbReference type="eggNOG" id="COG5266">
    <property type="taxonomic scope" value="Bacteria"/>
</dbReference>
<gene>
    <name evidence="2" type="ORF">CAMGR0001_0607</name>
</gene>
<dbReference type="AlphaFoldDB" id="C8PI11"/>
<proteinExistence type="predicted"/>
<evidence type="ECO:0000313" key="2">
    <source>
        <dbReference type="EMBL" id="EEV17775.1"/>
    </source>
</evidence>
<dbReference type="InterPro" id="IPR019613">
    <property type="entry name" value="DUF4198"/>
</dbReference>
<dbReference type="OrthoDB" id="9780723at2"/>
<dbReference type="Proteomes" id="UP000005709">
    <property type="component" value="Unassembled WGS sequence"/>
</dbReference>
<organism evidence="2 3">
    <name type="scientific">Campylobacter gracilis RM3268</name>
    <dbReference type="NCBI Taxonomy" id="553220"/>
    <lineage>
        <taxon>Bacteria</taxon>
        <taxon>Pseudomonadati</taxon>
        <taxon>Campylobacterota</taxon>
        <taxon>Epsilonproteobacteria</taxon>
        <taxon>Campylobacterales</taxon>
        <taxon>Campylobacteraceae</taxon>
        <taxon>Campylobacter</taxon>
    </lineage>
</organism>
<dbReference type="Pfam" id="PF10670">
    <property type="entry name" value="DUF4198"/>
    <property type="match status" value="1"/>
</dbReference>
<dbReference type="STRING" id="824.CGRAC_1761"/>
<keyword evidence="3" id="KW-1185">Reference proteome</keyword>
<evidence type="ECO:0000256" key="1">
    <source>
        <dbReference type="SAM" id="SignalP"/>
    </source>
</evidence>
<keyword evidence="1" id="KW-0732">Signal</keyword>
<evidence type="ECO:0000313" key="3">
    <source>
        <dbReference type="Proteomes" id="UP000005709"/>
    </source>
</evidence>
<feature type="chain" id="PRO_5002991105" description="Nickel transport complex, NikM subunit, transmembrane" evidence="1">
    <location>
        <begin position="19"/>
        <end position="249"/>
    </location>
</feature>
<comment type="caution">
    <text evidence="2">The sequence shown here is derived from an EMBL/GenBank/DDBJ whole genome shotgun (WGS) entry which is preliminary data.</text>
</comment>
<reference evidence="2 3" key="1">
    <citation type="submission" date="2009-07" db="EMBL/GenBank/DDBJ databases">
        <authorList>
            <person name="Madupu R."/>
            <person name="Sebastian Y."/>
            <person name="Durkin A.S."/>
            <person name="Torralba M."/>
            <person name="Methe B."/>
            <person name="Sutton G.G."/>
            <person name="Strausberg R.L."/>
            <person name="Nelson K.E."/>
        </authorList>
    </citation>
    <scope>NUCLEOTIDE SEQUENCE [LARGE SCALE GENOMIC DNA]</scope>
    <source>
        <strain evidence="2 3">RM3268</strain>
    </source>
</reference>
<sequence length="249" mass="27473">MKAKFAFLGIFAASLAFAHFGVLTTDKNVVEDQKDATLKLNLEFSHPFLQESMNLQKPAEFGVFIDGEKKSLLGSLKEQKKGENSYFAAEFKVDKPSLLAFYFDPKPYAEPAERKMIRHITKTYVDAYGAGEGWDKPLGLEAEIVPLVRPYALYAGEIFSGVFLLHGKPVPGADVEIELYNDKGYKAPSEAHVTQVVKTNGAGEFSFVMPVAGWWGFAALSEEEAAKGSEQPVNELGAVLWIKADELKK</sequence>
<dbReference type="RefSeq" id="WP_005871389.1">
    <property type="nucleotide sequence ID" value="NZ_ACYG01000024.1"/>
</dbReference>
<evidence type="ECO:0008006" key="4">
    <source>
        <dbReference type="Google" id="ProtNLM"/>
    </source>
</evidence>
<protein>
    <recommendedName>
        <fullName evidence="4">Nickel transport complex, NikM subunit, transmembrane</fullName>
    </recommendedName>
</protein>
<name>C8PI11_9BACT</name>
<accession>C8PI11</accession>
<feature type="signal peptide" evidence="1">
    <location>
        <begin position="1"/>
        <end position="18"/>
    </location>
</feature>